<evidence type="ECO:0000313" key="2">
    <source>
        <dbReference type="Proteomes" id="UP001163324"/>
    </source>
</evidence>
<protein>
    <submittedName>
        <fullName evidence="1">Uncharacterized protein</fullName>
    </submittedName>
</protein>
<gene>
    <name evidence="1" type="ORF">N3K66_005326</name>
</gene>
<comment type="caution">
    <text evidence="1">The sequence shown here is derived from an EMBL/GenBank/DDBJ whole genome shotgun (WGS) entry which is preliminary data.</text>
</comment>
<keyword evidence="2" id="KW-1185">Reference proteome</keyword>
<dbReference type="EMBL" id="CM047944">
    <property type="protein sequence ID" value="KAI9898865.1"/>
    <property type="molecule type" value="Genomic_DNA"/>
</dbReference>
<accession>A0ACC0V058</accession>
<reference evidence="1" key="1">
    <citation type="submission" date="2022-10" db="EMBL/GenBank/DDBJ databases">
        <title>Complete Genome of Trichothecium roseum strain YXFP-22015, a Plant Pathogen Isolated from Citrus.</title>
        <authorList>
            <person name="Wang Y."/>
            <person name="Zhu L."/>
        </authorList>
    </citation>
    <scope>NUCLEOTIDE SEQUENCE</scope>
    <source>
        <strain evidence="1">YXFP-22015</strain>
    </source>
</reference>
<sequence length="138" mass="15425">MTVDEAHMSVRFKHGIHTIYLFVDSMGTMSTVSEELCELLRERYPNGLTTSLAPAKTTDVPAAADKVRVVYGVLNTANDPTRGWKRIKKDGQGPESPPDFGLKPNGIVAFAFAGEDEEDEDVVFEVEWPKEDDEMYEQ</sequence>
<proteinExistence type="predicted"/>
<organism evidence="1 2">
    <name type="scientific">Trichothecium roseum</name>
    <dbReference type="NCBI Taxonomy" id="47278"/>
    <lineage>
        <taxon>Eukaryota</taxon>
        <taxon>Fungi</taxon>
        <taxon>Dikarya</taxon>
        <taxon>Ascomycota</taxon>
        <taxon>Pezizomycotina</taxon>
        <taxon>Sordariomycetes</taxon>
        <taxon>Hypocreomycetidae</taxon>
        <taxon>Hypocreales</taxon>
        <taxon>Hypocreales incertae sedis</taxon>
        <taxon>Trichothecium</taxon>
    </lineage>
</organism>
<evidence type="ECO:0000313" key="1">
    <source>
        <dbReference type="EMBL" id="KAI9898865.1"/>
    </source>
</evidence>
<name>A0ACC0V058_9HYPO</name>
<dbReference type="Proteomes" id="UP001163324">
    <property type="component" value="Chromosome 5"/>
</dbReference>